<name>A0A182HK11_ANOAR</name>
<feature type="region of interest" description="Disordered" evidence="2">
    <location>
        <begin position="460"/>
        <end position="760"/>
    </location>
</feature>
<feature type="compositionally biased region" description="Basic and acidic residues" evidence="2">
    <location>
        <begin position="566"/>
        <end position="580"/>
    </location>
</feature>
<feature type="compositionally biased region" description="Basic and acidic residues" evidence="2">
    <location>
        <begin position="506"/>
        <end position="519"/>
    </location>
</feature>
<feature type="compositionally biased region" description="Basic and acidic residues" evidence="2">
    <location>
        <begin position="688"/>
        <end position="742"/>
    </location>
</feature>
<feature type="compositionally biased region" description="Basic and acidic residues" evidence="2">
    <location>
        <begin position="603"/>
        <end position="647"/>
    </location>
</feature>
<feature type="region of interest" description="Disordered" evidence="2">
    <location>
        <begin position="1"/>
        <end position="108"/>
    </location>
</feature>
<dbReference type="RefSeq" id="XP_040151936.1">
    <property type="nucleotide sequence ID" value="XM_040296002.1"/>
</dbReference>
<keyword evidence="4" id="KW-1185">Reference proteome</keyword>
<keyword evidence="1" id="KW-0175">Coiled coil</keyword>
<dbReference type="VEuPathDB" id="VectorBase:AARA001586"/>
<dbReference type="RefSeq" id="XP_040151935.1">
    <property type="nucleotide sequence ID" value="XM_040296001.1"/>
</dbReference>
<feature type="compositionally biased region" description="Basic and acidic residues" evidence="2">
    <location>
        <begin position="528"/>
        <end position="542"/>
    </location>
</feature>
<feature type="compositionally biased region" description="Basic and acidic residues" evidence="2">
    <location>
        <begin position="750"/>
        <end position="760"/>
    </location>
</feature>
<dbReference type="GeneID" id="120893860"/>
<dbReference type="VEuPathDB" id="VectorBase:AARA21_003000"/>
<sequence>MEEPDRDAAHVGAVGKVDTKNDALTVSFSSEDSDSWTLLGKESDRQSKEPSGVQEVIKEEVTVEEGKGQPSRKQRHDSHRSTDSQLDESSDGISIISESDASSLPMEEDLHDDRGTLHFSRTIDLKAADYEPLTPPFTPDDVKTVKEEGSIQRKREVQVKHADENSVEPVQSMVEHSPVSNANWIIFSLIATGMVAVILGNSMRLQNRVNEINFEHEKRISELELENNILKNEMNKLRHLYTRSELDEQVQRAEFEWMDALREANVVEITEDYEEPTREAKAAEAGLKVEQMVRKVPPQDSGVKRKVVWSGDEEEPMLIVDKDYVLPAFCYNKDQAVHDDLFSEYSAKYCDVKKRKIESKQKKAEFQQKQQTKQENYNKFINPATLEPSQEKRSDPSKPASPFNIDYQKAFDAIKAEGSVIVDALGSILDLSPEPEDSLGAKVRKVTPEATTPEILDVKAELLESDHHQESKELKHDDRKQRKYRPEEKKTHKQEDNSHSSGESQYSKRKDGSNHSTHESRHKKQKNGRADNGKYENKESQREYGSYEQKKFVEDSSHKKSHKKKHDDDGKHKYVTERNNGRYSDSYISADGSDDDDDDDEDDHYKKKFDQRETFSDHNHDGKSFETNRAKQTEALDERIQHIREPAGEGSYLEQYKRAESKKGKRHQEDDYYHGQKHNKHANKQQQQRKDGDWNEKRYKGRDEYRQNGGKHGERGSGDQHWQERTKHGRQEARDEQRKRVENNWYLERGNQREEDRIFH</sequence>
<accession>A0A182HK11</accession>
<dbReference type="RefSeq" id="XP_040151932.1">
    <property type="nucleotide sequence ID" value="XM_040295998.1"/>
</dbReference>
<feature type="compositionally biased region" description="Basic and acidic residues" evidence="2">
    <location>
        <begin position="548"/>
        <end position="558"/>
    </location>
</feature>
<proteinExistence type="predicted"/>
<feature type="compositionally biased region" description="Low complexity" evidence="2">
    <location>
        <begin position="91"/>
        <end position="103"/>
    </location>
</feature>
<dbReference type="RefSeq" id="XP_040151933.1">
    <property type="nucleotide sequence ID" value="XM_040295999.1"/>
</dbReference>
<feature type="compositionally biased region" description="Acidic residues" evidence="2">
    <location>
        <begin position="592"/>
        <end position="602"/>
    </location>
</feature>
<organism evidence="3 4">
    <name type="scientific">Anopheles arabiensis</name>
    <name type="common">Mosquito</name>
    <dbReference type="NCBI Taxonomy" id="7173"/>
    <lineage>
        <taxon>Eukaryota</taxon>
        <taxon>Metazoa</taxon>
        <taxon>Ecdysozoa</taxon>
        <taxon>Arthropoda</taxon>
        <taxon>Hexapoda</taxon>
        <taxon>Insecta</taxon>
        <taxon>Pterygota</taxon>
        <taxon>Neoptera</taxon>
        <taxon>Endopterygota</taxon>
        <taxon>Diptera</taxon>
        <taxon>Nematocera</taxon>
        <taxon>Culicoidea</taxon>
        <taxon>Culicidae</taxon>
        <taxon>Anophelinae</taxon>
        <taxon>Anopheles</taxon>
    </lineage>
</organism>
<dbReference type="Proteomes" id="UP000075840">
    <property type="component" value="Unassembled WGS sequence"/>
</dbReference>
<protein>
    <submittedName>
        <fullName evidence="3">Uncharacterized protein</fullName>
    </submittedName>
</protein>
<reference evidence="3" key="1">
    <citation type="submission" date="2022-08" db="UniProtKB">
        <authorList>
            <consortium name="EnsemblMetazoa"/>
        </authorList>
    </citation>
    <scope>IDENTIFICATION</scope>
    <source>
        <strain evidence="3">Dongola</strain>
    </source>
</reference>
<dbReference type="EMBL" id="APCN01000813">
    <property type="status" value="NOT_ANNOTATED_CDS"/>
    <property type="molecule type" value="Genomic_DNA"/>
</dbReference>
<feature type="coiled-coil region" evidence="1">
    <location>
        <begin position="213"/>
        <end position="240"/>
    </location>
</feature>
<evidence type="ECO:0000313" key="4">
    <source>
        <dbReference type="Proteomes" id="UP000075840"/>
    </source>
</evidence>
<evidence type="ECO:0000256" key="1">
    <source>
        <dbReference type="SAM" id="Coils"/>
    </source>
</evidence>
<feature type="region of interest" description="Disordered" evidence="2">
    <location>
        <begin position="383"/>
        <end position="403"/>
    </location>
</feature>
<feature type="compositionally biased region" description="Basic and acidic residues" evidence="2">
    <location>
        <begin position="56"/>
        <end position="67"/>
    </location>
</feature>
<evidence type="ECO:0000256" key="2">
    <source>
        <dbReference type="SAM" id="MobiDB-lite"/>
    </source>
</evidence>
<dbReference type="EnsemblMetazoa" id="AARA001586-RA">
    <property type="protein sequence ID" value="AARA001586-PA"/>
    <property type="gene ID" value="AARA001586"/>
</dbReference>
<dbReference type="AlphaFoldDB" id="A0A182HK11"/>
<feature type="compositionally biased region" description="Basic and acidic residues" evidence="2">
    <location>
        <begin position="460"/>
        <end position="498"/>
    </location>
</feature>
<dbReference type="KEGG" id="aara:120893860"/>
<feature type="compositionally biased region" description="Basic and acidic residues" evidence="2">
    <location>
        <begin position="655"/>
        <end position="674"/>
    </location>
</feature>
<evidence type="ECO:0000313" key="3">
    <source>
        <dbReference type="EnsemblMetazoa" id="AARA001586-PA"/>
    </source>
</evidence>